<organism evidence="3 4">
    <name type="scientific">Candidatus Thiodiazotropha endoloripes</name>
    <dbReference type="NCBI Taxonomy" id="1818881"/>
    <lineage>
        <taxon>Bacteria</taxon>
        <taxon>Pseudomonadati</taxon>
        <taxon>Pseudomonadota</taxon>
        <taxon>Gammaproteobacteria</taxon>
        <taxon>Chromatiales</taxon>
        <taxon>Sedimenticolaceae</taxon>
        <taxon>Candidatus Thiodiazotropha</taxon>
    </lineage>
</organism>
<protein>
    <recommendedName>
        <fullName evidence="2">AttH domain-containing protein</fullName>
    </recommendedName>
</protein>
<name>A0A1E2UNX1_9GAMM</name>
<dbReference type="PANTHER" id="PTHR38591:SF1">
    <property type="entry name" value="BLL1000 PROTEIN"/>
    <property type="match status" value="1"/>
</dbReference>
<comment type="caution">
    <text evidence="3">The sequence shown here is derived from an EMBL/GenBank/DDBJ whole genome shotgun (WGS) entry which is preliminary data.</text>
</comment>
<reference evidence="3 4" key="1">
    <citation type="submission" date="2016-03" db="EMBL/GenBank/DDBJ databases">
        <title>Chemosynthetic sulphur-oxidizing symbionts of marine invertebrate animals are capable of nitrogen fixation.</title>
        <authorList>
            <person name="Petersen J.M."/>
            <person name="Kemper A."/>
            <person name="Gruber-Vodicka H."/>
            <person name="Cardini U."/>
            <person name="Geest Mvander."/>
            <person name="Kleiner M."/>
            <person name="Bulgheresi S."/>
            <person name="Fussmann M."/>
            <person name="Herbold C."/>
            <person name="Seah B.K.B."/>
            <person name="Antony C.Paul."/>
            <person name="Liu D."/>
            <person name="Belitz A."/>
            <person name="Weber M."/>
        </authorList>
    </citation>
    <scope>NUCLEOTIDE SEQUENCE [LARGE SCALE GENOMIC DNA]</scope>
    <source>
        <strain evidence="3">G_D</strain>
    </source>
</reference>
<dbReference type="Gene3D" id="2.40.370.10">
    <property type="entry name" value="AttH-like domain"/>
    <property type="match status" value="2"/>
</dbReference>
<dbReference type="InterPro" id="IPR010791">
    <property type="entry name" value="AttH_dom"/>
</dbReference>
<dbReference type="InterPro" id="IPR023374">
    <property type="entry name" value="AttH-like_dom_sf"/>
</dbReference>
<sequence length="333" mass="37612">MPQSLIVLFLSILLTSCASKSSKPIRTIELPADDAYINGQYIQWWYWNGNLTAENGHRFGFQMVFFSIRPNLLMAHASLTDITNKAFHYETVTRLMIPKRLTYRFHLTAGSIKPLTAKGGGGVDRIAAVVGDFSYDLLLRASKPPLFHYGGRSHEYEIGGYTYYYSRPKMEVDGHIVVDGVKLNATGEAWFDRQYGDLEEIIDTGWQWFSIRLSDNTQMALFYFEEPKALSETLLVKYGAGGNTTIYAPDKFELKVLDYWQSSESGCNYPINWQLEVDDQILTIVPYLKDQEVRPKAGAWLTPIYWEGAASVAGQVGGEAYVELHGFCGNSVE</sequence>
<feature type="domain" description="AttH" evidence="2">
    <location>
        <begin position="42"/>
        <end position="196"/>
    </location>
</feature>
<proteinExistence type="predicted"/>
<dbReference type="PANTHER" id="PTHR38591">
    <property type="entry name" value="HYDROLASE"/>
    <property type="match status" value="1"/>
</dbReference>
<evidence type="ECO:0000256" key="1">
    <source>
        <dbReference type="SAM" id="SignalP"/>
    </source>
</evidence>
<feature type="signal peptide" evidence="1">
    <location>
        <begin position="1"/>
        <end position="20"/>
    </location>
</feature>
<keyword evidence="4" id="KW-1185">Reference proteome</keyword>
<dbReference type="Pfam" id="PF17186">
    <property type="entry name" value="Lipocalin_9"/>
    <property type="match status" value="1"/>
</dbReference>
<feature type="chain" id="PRO_5009119064" description="AttH domain-containing protein" evidence="1">
    <location>
        <begin position="21"/>
        <end position="333"/>
    </location>
</feature>
<dbReference type="EMBL" id="LVJZ01000003">
    <property type="protein sequence ID" value="ODB96416.1"/>
    <property type="molecule type" value="Genomic_DNA"/>
</dbReference>
<gene>
    <name evidence="3" type="ORF">A3196_06380</name>
</gene>
<dbReference type="Proteomes" id="UP000094849">
    <property type="component" value="Unassembled WGS sequence"/>
</dbReference>
<dbReference type="STRING" id="1818881.A3196_06380"/>
<evidence type="ECO:0000313" key="4">
    <source>
        <dbReference type="Proteomes" id="UP000094849"/>
    </source>
</evidence>
<evidence type="ECO:0000259" key="2">
    <source>
        <dbReference type="Pfam" id="PF07143"/>
    </source>
</evidence>
<dbReference type="AlphaFoldDB" id="A0A1E2UNX1"/>
<dbReference type="Pfam" id="PF07143">
    <property type="entry name" value="CrtC"/>
    <property type="match status" value="1"/>
</dbReference>
<keyword evidence="1" id="KW-0732">Signal</keyword>
<accession>A0A1E2UNX1</accession>
<evidence type="ECO:0000313" key="3">
    <source>
        <dbReference type="EMBL" id="ODB96416.1"/>
    </source>
</evidence>
<dbReference type="SUPFAM" id="SSF159245">
    <property type="entry name" value="AttH-like"/>
    <property type="match status" value="1"/>
</dbReference>